<evidence type="ECO:0000313" key="8">
    <source>
        <dbReference type="EMBL" id="CAK0896399.1"/>
    </source>
</evidence>
<evidence type="ECO:0000256" key="3">
    <source>
        <dbReference type="ARBA" id="ARBA00022771"/>
    </source>
</evidence>
<protein>
    <recommendedName>
        <fullName evidence="7">C3H1-type domain-containing protein</fullName>
    </recommendedName>
</protein>
<evidence type="ECO:0000256" key="2">
    <source>
        <dbReference type="ARBA" id="ARBA00022737"/>
    </source>
</evidence>
<dbReference type="SUPFAM" id="SSF54909">
    <property type="entry name" value="Dimeric alpha+beta barrel"/>
    <property type="match status" value="1"/>
</dbReference>
<keyword evidence="4 5" id="KW-0862">Zinc</keyword>
<sequence>MAVMEFGATPKQLATLLAAVARGAACGIPAQAAGAGSWVLEVVQEAVDLVKEGLGGDRTARSANEKLRAQGPEGDALARRIGRATKACNWSSHPDARFRVRDVANAQGNSDPSEKADLSTDLAGLSERTGLSGAADEGEAESEGVVNHTTVKKEKGKALNKESQGYGKVNEDEKVAVEASGTIGHVKAIIQDKEKFSGVDATIAKLLADCQKTAQEKGVDLLFWGQAQPEFGDLLGQCQSTNCRYAHSPSELRHQPNLHKTRMCRAFLEDAKKTITRFASYGCDLEKYDSMAAWVKNHGVKVRGFPGVKHVEIAVCGTGRMGVFTEYNDLASFKEYMDSDLYKKLAEDLKNQDWYDASKEPQSFVGFKQPNLCVPARWDASALGRVCQDGNCPNAGSCSFAHSESELRVTDGIYKTQMCHFFERGRCLKGDRCNHAHGPDDLRRSLAAAAAASSTSGPELVTDDQRAVGAAAAGARAGPREGRGPGSPLPLAELLADSPGGRSAPSRAAGARLSLDDALGPVTPWCNEDSQTGGGFDPCALDPGMGMVGYPLVPPFGAGFCSHWLAASPGVLEAAAM</sequence>
<reference evidence="8" key="1">
    <citation type="submission" date="2023-10" db="EMBL/GenBank/DDBJ databases">
        <authorList>
            <person name="Chen Y."/>
            <person name="Shah S."/>
            <person name="Dougan E. K."/>
            <person name="Thang M."/>
            <person name="Chan C."/>
        </authorList>
    </citation>
    <scope>NUCLEOTIDE SEQUENCE [LARGE SCALE GENOMIC DNA]</scope>
</reference>
<dbReference type="InterPro" id="IPR036855">
    <property type="entry name" value="Znf_CCCH_sf"/>
</dbReference>
<feature type="region of interest" description="Disordered" evidence="6">
    <location>
        <begin position="130"/>
        <end position="165"/>
    </location>
</feature>
<accession>A0ABN9XAD9</accession>
<keyword evidence="3 5" id="KW-0863">Zinc-finger</keyword>
<feature type="region of interest" description="Disordered" evidence="6">
    <location>
        <begin position="454"/>
        <end position="510"/>
    </location>
</feature>
<dbReference type="InterPro" id="IPR000571">
    <property type="entry name" value="Znf_CCCH"/>
</dbReference>
<dbReference type="SMART" id="SM00356">
    <property type="entry name" value="ZnF_C3H1"/>
    <property type="match status" value="2"/>
</dbReference>
<evidence type="ECO:0000256" key="4">
    <source>
        <dbReference type="ARBA" id="ARBA00022833"/>
    </source>
</evidence>
<evidence type="ECO:0000259" key="7">
    <source>
        <dbReference type="PROSITE" id="PS50103"/>
    </source>
</evidence>
<feature type="compositionally biased region" description="Low complexity" evidence="6">
    <location>
        <begin position="498"/>
        <end position="510"/>
    </location>
</feature>
<evidence type="ECO:0000313" key="9">
    <source>
        <dbReference type="Proteomes" id="UP001189429"/>
    </source>
</evidence>
<dbReference type="InterPro" id="IPR045877">
    <property type="entry name" value="ZFP36-like"/>
</dbReference>
<dbReference type="Gene3D" id="3.30.1370.210">
    <property type="match status" value="1"/>
</dbReference>
<comment type="caution">
    <text evidence="8">The sequence shown here is derived from an EMBL/GenBank/DDBJ whole genome shotgun (WGS) entry which is preliminary data.</text>
</comment>
<dbReference type="InterPro" id="IPR011008">
    <property type="entry name" value="Dimeric_a/b-barrel"/>
</dbReference>
<gene>
    <name evidence="8" type="ORF">PCOR1329_LOCUS74873</name>
</gene>
<feature type="compositionally biased region" description="Basic and acidic residues" evidence="6">
    <location>
        <begin position="151"/>
        <end position="160"/>
    </location>
</feature>
<evidence type="ECO:0000256" key="5">
    <source>
        <dbReference type="PROSITE-ProRule" id="PRU00723"/>
    </source>
</evidence>
<evidence type="ECO:0000256" key="6">
    <source>
        <dbReference type="SAM" id="MobiDB-lite"/>
    </source>
</evidence>
<dbReference type="PANTHER" id="PTHR12547">
    <property type="entry name" value="CCCH ZINC FINGER/TIS11-RELATED"/>
    <property type="match status" value="1"/>
</dbReference>
<evidence type="ECO:0000256" key="1">
    <source>
        <dbReference type="ARBA" id="ARBA00022723"/>
    </source>
</evidence>
<keyword evidence="9" id="KW-1185">Reference proteome</keyword>
<feature type="compositionally biased region" description="Low complexity" evidence="6">
    <location>
        <begin position="467"/>
        <end position="477"/>
    </location>
</feature>
<dbReference type="PANTHER" id="PTHR12547:SF18">
    <property type="entry name" value="PROTEIN TIS11"/>
    <property type="match status" value="1"/>
</dbReference>
<organism evidence="8 9">
    <name type="scientific">Prorocentrum cordatum</name>
    <dbReference type="NCBI Taxonomy" id="2364126"/>
    <lineage>
        <taxon>Eukaryota</taxon>
        <taxon>Sar</taxon>
        <taxon>Alveolata</taxon>
        <taxon>Dinophyceae</taxon>
        <taxon>Prorocentrales</taxon>
        <taxon>Prorocentraceae</taxon>
        <taxon>Prorocentrum</taxon>
    </lineage>
</organism>
<name>A0ABN9XAD9_9DINO</name>
<feature type="non-terminal residue" evidence="8">
    <location>
        <position position="577"/>
    </location>
</feature>
<feature type="zinc finger region" description="C3H1-type" evidence="5">
    <location>
        <begin position="413"/>
        <end position="440"/>
    </location>
</feature>
<dbReference type="PROSITE" id="PS50103">
    <property type="entry name" value="ZF_C3H1"/>
    <property type="match status" value="1"/>
</dbReference>
<feature type="domain" description="C3H1-type" evidence="7">
    <location>
        <begin position="413"/>
        <end position="440"/>
    </location>
</feature>
<dbReference type="EMBL" id="CAUYUJ010020181">
    <property type="protein sequence ID" value="CAK0896399.1"/>
    <property type="molecule type" value="Genomic_DNA"/>
</dbReference>
<dbReference type="Proteomes" id="UP001189429">
    <property type="component" value="Unassembled WGS sequence"/>
</dbReference>
<keyword evidence="1 5" id="KW-0479">Metal-binding</keyword>
<keyword evidence="2" id="KW-0677">Repeat</keyword>
<dbReference type="SUPFAM" id="SSF90229">
    <property type="entry name" value="CCCH zinc finger"/>
    <property type="match status" value="1"/>
</dbReference>
<proteinExistence type="predicted"/>